<dbReference type="GO" id="GO:0005886">
    <property type="term" value="C:plasma membrane"/>
    <property type="evidence" value="ECO:0007669"/>
    <property type="project" value="UniProtKB-SubCell"/>
</dbReference>
<name>A0A853CEP9_9ACTN</name>
<sequence length="363" mass="39990">MSISSVEQLVGLAGGSANLPATTTPSAPARPELPGLRKAAVFLAQMSKEEAGILLAKLRPREVESLTRELMRLNTVEPEDVDGVLNEFHQMMTAQRFVGRGGVDFAREILAAGLGEDKADGILSRLNVVYTEVPFASLRNADVRQLVTFLKDEHPQVIALVLAHLTAAQSAEVLSGFNPEQQAEVAHRIAMMDRTSPEMVRLVEEELQRRMGSLLAHQDMTTVGGVETLVEIINRSPRPTERSILEWLDNTDPELAEQVRSQMFVFEDIVSIDDRSLQLVLREVEANDLATALKGVRPDVRDKVTRNLSERAAENLAEEIDLLGPVRTRTVEEAQAKVVGIIRTMEEQGVLTLTRGGEDDFVS</sequence>
<dbReference type="Proteomes" id="UP000541969">
    <property type="component" value="Unassembled WGS sequence"/>
</dbReference>
<dbReference type="PIRSF" id="PIRSF003161">
    <property type="entry name" value="FliG"/>
    <property type="match status" value="1"/>
</dbReference>
<keyword evidence="13" id="KW-0969">Cilium</keyword>
<dbReference type="RefSeq" id="WP_179717378.1">
    <property type="nucleotide sequence ID" value="NZ_JACBZT010000001.1"/>
</dbReference>
<dbReference type="PRINTS" id="PR00954">
    <property type="entry name" value="FLGMOTORFLIG"/>
</dbReference>
<dbReference type="Pfam" id="PF01706">
    <property type="entry name" value="FliG_C"/>
    <property type="match status" value="1"/>
</dbReference>
<evidence type="ECO:0000313" key="14">
    <source>
        <dbReference type="Proteomes" id="UP000541969"/>
    </source>
</evidence>
<keyword evidence="13" id="KW-0282">Flagellum</keyword>
<dbReference type="InterPro" id="IPR023087">
    <property type="entry name" value="Flg_Motor_Flig_C"/>
</dbReference>
<protein>
    <recommendedName>
        <fullName evidence="4">Flagellar motor switch protein FliG</fullName>
    </recommendedName>
</protein>
<evidence type="ECO:0000256" key="2">
    <source>
        <dbReference type="ARBA" id="ARBA00004413"/>
    </source>
</evidence>
<evidence type="ECO:0000256" key="4">
    <source>
        <dbReference type="ARBA" id="ARBA00021870"/>
    </source>
</evidence>
<keyword evidence="8" id="KW-0472">Membrane</keyword>
<proteinExistence type="inferred from homology"/>
<evidence type="ECO:0000259" key="12">
    <source>
        <dbReference type="Pfam" id="PF14842"/>
    </source>
</evidence>
<evidence type="ECO:0000256" key="9">
    <source>
        <dbReference type="ARBA" id="ARBA00023143"/>
    </source>
</evidence>
<keyword evidence="7" id="KW-0283">Flagellar rotation</keyword>
<evidence type="ECO:0000313" key="13">
    <source>
        <dbReference type="EMBL" id="NYJ06334.1"/>
    </source>
</evidence>
<dbReference type="InterPro" id="IPR000090">
    <property type="entry name" value="Flg_Motor_Flig"/>
</dbReference>
<evidence type="ECO:0000256" key="8">
    <source>
        <dbReference type="ARBA" id="ARBA00023136"/>
    </source>
</evidence>
<evidence type="ECO:0000256" key="3">
    <source>
        <dbReference type="ARBA" id="ARBA00010299"/>
    </source>
</evidence>
<dbReference type="Pfam" id="PF14842">
    <property type="entry name" value="FliG_N"/>
    <property type="match status" value="1"/>
</dbReference>
<dbReference type="GO" id="GO:0009425">
    <property type="term" value="C:bacterial-type flagellum basal body"/>
    <property type="evidence" value="ECO:0007669"/>
    <property type="project" value="UniProtKB-SubCell"/>
</dbReference>
<keyword evidence="5" id="KW-1003">Cell membrane</keyword>
<dbReference type="InterPro" id="IPR032779">
    <property type="entry name" value="FliG_M"/>
</dbReference>
<feature type="domain" description="Flagellar motor switch protein FliG N-terminal" evidence="12">
    <location>
        <begin position="32"/>
        <end position="130"/>
    </location>
</feature>
<dbReference type="SUPFAM" id="SSF48029">
    <property type="entry name" value="FliG"/>
    <property type="match status" value="2"/>
</dbReference>
<dbReference type="GO" id="GO:0006935">
    <property type="term" value="P:chemotaxis"/>
    <property type="evidence" value="ECO:0007669"/>
    <property type="project" value="UniProtKB-KW"/>
</dbReference>
<dbReference type="PANTHER" id="PTHR30534">
    <property type="entry name" value="FLAGELLAR MOTOR SWITCH PROTEIN FLIG"/>
    <property type="match status" value="1"/>
</dbReference>
<dbReference type="PANTHER" id="PTHR30534:SF0">
    <property type="entry name" value="FLAGELLAR MOTOR SWITCH PROTEIN FLIG"/>
    <property type="match status" value="1"/>
</dbReference>
<dbReference type="EMBL" id="JACBZT010000001">
    <property type="protein sequence ID" value="NYJ06334.1"/>
    <property type="molecule type" value="Genomic_DNA"/>
</dbReference>
<dbReference type="NCBIfam" id="TIGR00207">
    <property type="entry name" value="fliG"/>
    <property type="match status" value="1"/>
</dbReference>
<evidence type="ECO:0000259" key="10">
    <source>
        <dbReference type="Pfam" id="PF01706"/>
    </source>
</evidence>
<feature type="domain" description="Flagellar motor switch protein FliG middle" evidence="11">
    <location>
        <begin position="144"/>
        <end position="216"/>
    </location>
</feature>
<keyword evidence="6" id="KW-0145">Chemotaxis</keyword>
<dbReference type="AlphaFoldDB" id="A0A853CEP9"/>
<evidence type="ECO:0000256" key="6">
    <source>
        <dbReference type="ARBA" id="ARBA00022500"/>
    </source>
</evidence>
<accession>A0A853CEP9</accession>
<comment type="caution">
    <text evidence="13">The sequence shown here is derived from an EMBL/GenBank/DDBJ whole genome shotgun (WGS) entry which is preliminary data.</text>
</comment>
<dbReference type="Gene3D" id="1.10.220.30">
    <property type="match status" value="3"/>
</dbReference>
<keyword evidence="13" id="KW-0966">Cell projection</keyword>
<dbReference type="InterPro" id="IPR028263">
    <property type="entry name" value="FliG_N"/>
</dbReference>
<comment type="similarity">
    <text evidence="3">Belongs to the FliG family.</text>
</comment>
<keyword evidence="9" id="KW-0975">Bacterial flagellum</keyword>
<dbReference type="GO" id="GO:0071973">
    <property type="term" value="P:bacterial-type flagellum-dependent cell motility"/>
    <property type="evidence" value="ECO:0007669"/>
    <property type="project" value="InterPro"/>
</dbReference>
<keyword evidence="14" id="KW-1185">Reference proteome</keyword>
<evidence type="ECO:0000256" key="1">
    <source>
        <dbReference type="ARBA" id="ARBA00004117"/>
    </source>
</evidence>
<feature type="domain" description="Flagellar motor switch protein FliG C-terminal" evidence="10">
    <location>
        <begin position="248"/>
        <end position="353"/>
    </location>
</feature>
<dbReference type="InterPro" id="IPR011002">
    <property type="entry name" value="FliG_a-hlx"/>
</dbReference>
<comment type="subcellular location">
    <subcellularLocation>
        <location evidence="1">Bacterial flagellum basal body</location>
    </subcellularLocation>
    <subcellularLocation>
        <location evidence="2">Cell membrane</location>
        <topology evidence="2">Peripheral membrane protein</topology>
        <orientation evidence="2">Cytoplasmic side</orientation>
    </subcellularLocation>
</comment>
<dbReference type="Pfam" id="PF14841">
    <property type="entry name" value="FliG_M"/>
    <property type="match status" value="1"/>
</dbReference>
<gene>
    <name evidence="13" type="ORF">GGQ55_002612</name>
</gene>
<reference evidence="13 14" key="1">
    <citation type="submission" date="2020-07" db="EMBL/GenBank/DDBJ databases">
        <title>Sequencing the genomes of 1000 actinobacteria strains.</title>
        <authorList>
            <person name="Klenk H.-P."/>
        </authorList>
    </citation>
    <scope>NUCLEOTIDE SEQUENCE [LARGE SCALE GENOMIC DNA]</scope>
    <source>
        <strain evidence="13 14">DSM 104001</strain>
    </source>
</reference>
<evidence type="ECO:0000256" key="5">
    <source>
        <dbReference type="ARBA" id="ARBA00022475"/>
    </source>
</evidence>
<dbReference type="GO" id="GO:0003774">
    <property type="term" value="F:cytoskeletal motor activity"/>
    <property type="evidence" value="ECO:0007669"/>
    <property type="project" value="InterPro"/>
</dbReference>
<evidence type="ECO:0000259" key="11">
    <source>
        <dbReference type="Pfam" id="PF14841"/>
    </source>
</evidence>
<evidence type="ECO:0000256" key="7">
    <source>
        <dbReference type="ARBA" id="ARBA00022779"/>
    </source>
</evidence>
<organism evidence="13 14">
    <name type="scientific">Petropleomorpha daqingensis</name>
    <dbReference type="NCBI Taxonomy" id="2026353"/>
    <lineage>
        <taxon>Bacteria</taxon>
        <taxon>Bacillati</taxon>
        <taxon>Actinomycetota</taxon>
        <taxon>Actinomycetes</taxon>
        <taxon>Geodermatophilales</taxon>
        <taxon>Geodermatophilaceae</taxon>
        <taxon>Petropleomorpha</taxon>
    </lineage>
</organism>